<keyword evidence="3" id="KW-0240">DNA-directed RNA polymerase</keyword>
<keyword evidence="9" id="KW-1185">Reference proteome</keyword>
<evidence type="ECO:0000256" key="1">
    <source>
        <dbReference type="ARBA" id="ARBA00004123"/>
    </source>
</evidence>
<keyword evidence="4" id="KW-0804">Transcription</keyword>
<name>A0A6H5ISP3_9HYME</name>
<dbReference type="Gene3D" id="2.40.50.140">
    <property type="entry name" value="Nucleic acid-binding proteins"/>
    <property type="match status" value="1"/>
</dbReference>
<evidence type="ECO:0000313" key="9">
    <source>
        <dbReference type="Proteomes" id="UP000479190"/>
    </source>
</evidence>
<dbReference type="CDD" id="cd04330">
    <property type="entry name" value="RNAP_III_Rpc25_N"/>
    <property type="match status" value="1"/>
</dbReference>
<accession>A0A6H5ISP3</accession>
<dbReference type="InterPro" id="IPR005576">
    <property type="entry name" value="Rpb7-like_N"/>
</dbReference>
<evidence type="ECO:0000256" key="3">
    <source>
        <dbReference type="ARBA" id="ARBA00022478"/>
    </source>
</evidence>
<dbReference type="SUPFAM" id="SSF50249">
    <property type="entry name" value="Nucleic acid-binding proteins"/>
    <property type="match status" value="1"/>
</dbReference>
<dbReference type="Proteomes" id="UP000479190">
    <property type="component" value="Unassembled WGS sequence"/>
</dbReference>
<keyword evidence="5" id="KW-0539">Nucleus</keyword>
<dbReference type="GO" id="GO:0003677">
    <property type="term" value="F:DNA binding"/>
    <property type="evidence" value="ECO:0007669"/>
    <property type="project" value="InterPro"/>
</dbReference>
<dbReference type="GO" id="GO:0006384">
    <property type="term" value="P:transcription initiation at RNA polymerase III promoter"/>
    <property type="evidence" value="ECO:0007669"/>
    <property type="project" value="TreeGrafter"/>
</dbReference>
<dbReference type="InterPro" id="IPR045113">
    <property type="entry name" value="Rpb7-like"/>
</dbReference>
<dbReference type="InterPro" id="IPR004519">
    <property type="entry name" value="RNAP_E/RPC8"/>
</dbReference>
<feature type="domain" description="RNA polymerase III subunit Rpc25" evidence="7">
    <location>
        <begin position="83"/>
        <end position="202"/>
    </location>
</feature>
<evidence type="ECO:0000256" key="4">
    <source>
        <dbReference type="ARBA" id="ARBA00023163"/>
    </source>
</evidence>
<dbReference type="FunFam" id="3.30.1490.120:FF:000002">
    <property type="entry name" value="DNA-directed RNA polymerase III subunit RPC8"/>
    <property type="match status" value="1"/>
</dbReference>
<comment type="similarity">
    <text evidence="2">Belongs to the eukaryotic RPB7/RPC8 RNA polymerase subunit family.</text>
</comment>
<feature type="domain" description="RNA polymerase Rpb7-like N-terminal" evidence="6">
    <location>
        <begin position="8"/>
        <end position="64"/>
    </location>
</feature>
<reference evidence="8 9" key="1">
    <citation type="submission" date="2020-02" db="EMBL/GenBank/DDBJ databases">
        <authorList>
            <person name="Ferguson B K."/>
        </authorList>
    </citation>
    <scope>NUCLEOTIDE SEQUENCE [LARGE SCALE GENOMIC DNA]</scope>
</reference>
<evidence type="ECO:0008006" key="10">
    <source>
        <dbReference type="Google" id="ProtNLM"/>
    </source>
</evidence>
<dbReference type="OrthoDB" id="10256606at2759"/>
<protein>
    <recommendedName>
        <fullName evidence="10">RNA polymerase III subunit Rpc25 domain-containing protein</fullName>
    </recommendedName>
</protein>
<dbReference type="InterPro" id="IPR013238">
    <property type="entry name" value="RNA_pol_III_Rbc25"/>
</dbReference>
<organism evidence="8 9">
    <name type="scientific">Trichogramma brassicae</name>
    <dbReference type="NCBI Taxonomy" id="86971"/>
    <lineage>
        <taxon>Eukaryota</taxon>
        <taxon>Metazoa</taxon>
        <taxon>Ecdysozoa</taxon>
        <taxon>Arthropoda</taxon>
        <taxon>Hexapoda</taxon>
        <taxon>Insecta</taxon>
        <taxon>Pterygota</taxon>
        <taxon>Neoptera</taxon>
        <taxon>Endopterygota</taxon>
        <taxon>Hymenoptera</taxon>
        <taxon>Apocrita</taxon>
        <taxon>Proctotrupomorpha</taxon>
        <taxon>Chalcidoidea</taxon>
        <taxon>Trichogrammatidae</taxon>
        <taxon>Trichogramma</taxon>
    </lineage>
</organism>
<sequence length="205" mass="23464">MFVLTEFKDTVQILPHKFKKKLNEAITNELNRKLANKVFYKVGLCIALHDITHISESFIVPGDGSSHTKVNFRFVVFRPFIDEVIVGRIRSCDSEGVHVTLGFFEDIIIKPENLKQNSTFDQAEQAWVWQYVQEDGDVTELYMDIGEPIRFRVCKEIFTEALTVNPSAKKDSDEKKETTPYAPPYMLEGDIDATGLGLLSWWANV</sequence>
<evidence type="ECO:0000259" key="6">
    <source>
        <dbReference type="Pfam" id="PF03876"/>
    </source>
</evidence>
<dbReference type="Gene3D" id="3.30.1490.120">
    <property type="entry name" value="RNA polymerase Rpb7-like, N-terminal domain"/>
    <property type="match status" value="1"/>
</dbReference>
<evidence type="ECO:0000313" key="8">
    <source>
        <dbReference type="EMBL" id="CAB0037746.1"/>
    </source>
</evidence>
<dbReference type="Pfam" id="PF03876">
    <property type="entry name" value="SHS2_Rpb7-N"/>
    <property type="match status" value="1"/>
</dbReference>
<comment type="subcellular location">
    <subcellularLocation>
        <location evidence="1">Nucleus</location>
    </subcellularLocation>
</comment>
<evidence type="ECO:0000259" key="7">
    <source>
        <dbReference type="Pfam" id="PF08292"/>
    </source>
</evidence>
<evidence type="ECO:0000256" key="5">
    <source>
        <dbReference type="ARBA" id="ARBA00023242"/>
    </source>
</evidence>
<dbReference type="PANTHER" id="PTHR12709:SF1">
    <property type="entry name" value="DNA-DIRECTED RNA POLYMERASE III SUBUNIT RPC8"/>
    <property type="match status" value="1"/>
</dbReference>
<dbReference type="InterPro" id="IPR012340">
    <property type="entry name" value="NA-bd_OB-fold"/>
</dbReference>
<dbReference type="PANTHER" id="PTHR12709">
    <property type="entry name" value="DNA-DIRECTED RNA POLYMERASE II, III"/>
    <property type="match status" value="1"/>
</dbReference>
<dbReference type="AlphaFoldDB" id="A0A6H5ISP3"/>
<dbReference type="NCBIfam" id="TIGR00448">
    <property type="entry name" value="rpoE"/>
    <property type="match status" value="1"/>
</dbReference>
<proteinExistence type="inferred from homology"/>
<dbReference type="GO" id="GO:0003899">
    <property type="term" value="F:DNA-directed RNA polymerase activity"/>
    <property type="evidence" value="ECO:0007669"/>
    <property type="project" value="InterPro"/>
</dbReference>
<evidence type="ECO:0000256" key="2">
    <source>
        <dbReference type="ARBA" id="ARBA00009307"/>
    </source>
</evidence>
<gene>
    <name evidence="8" type="ORF">TBRA_LOCUS9559</name>
</gene>
<dbReference type="InterPro" id="IPR036898">
    <property type="entry name" value="RNA_pol_Rpb7-like_N_sf"/>
</dbReference>
<dbReference type="SUPFAM" id="SSF88798">
    <property type="entry name" value="N-terminal, heterodimerisation domain of RBP7 (RpoE)"/>
    <property type="match status" value="1"/>
</dbReference>
<dbReference type="Pfam" id="PF08292">
    <property type="entry name" value="RNA_pol_Rbc25"/>
    <property type="match status" value="1"/>
</dbReference>
<dbReference type="EMBL" id="CADCXV010000866">
    <property type="protein sequence ID" value="CAB0037746.1"/>
    <property type="molecule type" value="Genomic_DNA"/>
</dbReference>
<dbReference type="GO" id="GO:0005666">
    <property type="term" value="C:RNA polymerase III complex"/>
    <property type="evidence" value="ECO:0007669"/>
    <property type="project" value="TreeGrafter"/>
</dbReference>